<evidence type="ECO:0000313" key="2">
    <source>
        <dbReference type="Proteomes" id="UP000823921"/>
    </source>
</evidence>
<proteinExistence type="predicted"/>
<accession>A0A9D2MMY2</accession>
<dbReference type="AlphaFoldDB" id="A0A9D2MMY2"/>
<gene>
    <name evidence="1" type="ORF">H9712_10380</name>
</gene>
<reference evidence="1" key="2">
    <citation type="submission" date="2021-04" db="EMBL/GenBank/DDBJ databases">
        <authorList>
            <person name="Gilroy R."/>
        </authorList>
    </citation>
    <scope>NUCLEOTIDE SEQUENCE</scope>
    <source>
        <strain evidence="1">CHK192-8294</strain>
    </source>
</reference>
<name>A0A9D2MMY2_9FIRM</name>
<comment type="caution">
    <text evidence="1">The sequence shown here is derived from an EMBL/GenBank/DDBJ whole genome shotgun (WGS) entry which is preliminary data.</text>
</comment>
<reference evidence="1" key="1">
    <citation type="journal article" date="2021" name="PeerJ">
        <title>Extensive microbial diversity within the chicken gut microbiome revealed by metagenomics and culture.</title>
        <authorList>
            <person name="Gilroy R."/>
            <person name="Ravi A."/>
            <person name="Getino M."/>
            <person name="Pursley I."/>
            <person name="Horton D.L."/>
            <person name="Alikhan N.F."/>
            <person name="Baker D."/>
            <person name="Gharbi K."/>
            <person name="Hall N."/>
            <person name="Watson M."/>
            <person name="Adriaenssens E.M."/>
            <person name="Foster-Nyarko E."/>
            <person name="Jarju S."/>
            <person name="Secka A."/>
            <person name="Antonio M."/>
            <person name="Oren A."/>
            <person name="Chaudhuri R.R."/>
            <person name="La Ragione R."/>
            <person name="Hildebrand F."/>
            <person name="Pallen M.J."/>
        </authorList>
    </citation>
    <scope>NUCLEOTIDE SEQUENCE</scope>
    <source>
        <strain evidence="1">CHK192-8294</strain>
    </source>
</reference>
<protein>
    <submittedName>
        <fullName evidence="1">Uncharacterized protein</fullName>
    </submittedName>
</protein>
<evidence type="ECO:0000313" key="1">
    <source>
        <dbReference type="EMBL" id="HJB81386.1"/>
    </source>
</evidence>
<organism evidence="1 2">
    <name type="scientific">Candidatus Flavonifractor intestinigallinarum</name>
    <dbReference type="NCBI Taxonomy" id="2838586"/>
    <lineage>
        <taxon>Bacteria</taxon>
        <taxon>Bacillati</taxon>
        <taxon>Bacillota</taxon>
        <taxon>Clostridia</taxon>
        <taxon>Eubacteriales</taxon>
        <taxon>Oscillospiraceae</taxon>
        <taxon>Flavonifractor</taxon>
    </lineage>
</organism>
<dbReference type="Proteomes" id="UP000823921">
    <property type="component" value="Unassembled WGS sequence"/>
</dbReference>
<sequence length="88" mass="9742">MVCMIADYRENGIDRHNEYIATNTDDFEKAVHALADVLGKQGATVSCITVCPNAKSMEDLQQMANEGFKPGNVYLPYIFDVEGIRGQV</sequence>
<dbReference type="EMBL" id="DWXO01000098">
    <property type="protein sequence ID" value="HJB81386.1"/>
    <property type="molecule type" value="Genomic_DNA"/>
</dbReference>